<dbReference type="KEGG" id="avc:NCTC10951_00130"/>
<evidence type="ECO:0000256" key="3">
    <source>
        <dbReference type="ARBA" id="ARBA00022781"/>
    </source>
</evidence>
<evidence type="ECO:0000256" key="2">
    <source>
        <dbReference type="ARBA" id="ARBA00022448"/>
    </source>
</evidence>
<name>A0A448PH59_ACTVI</name>
<dbReference type="EMBL" id="LR134477">
    <property type="protein sequence ID" value="VEI14277.1"/>
    <property type="molecule type" value="Genomic_DNA"/>
</dbReference>
<reference evidence="8 9" key="1">
    <citation type="submission" date="2018-12" db="EMBL/GenBank/DDBJ databases">
        <authorList>
            <consortium name="Pathogen Informatics"/>
        </authorList>
    </citation>
    <scope>NUCLEOTIDE SEQUENCE [LARGE SCALE GENOMIC DNA]</scope>
    <source>
        <strain evidence="8 9">NCTC10951</strain>
    </source>
</reference>
<keyword evidence="4 7" id="KW-0406">Ion transport</keyword>
<keyword evidence="2 7" id="KW-0813">Transport</keyword>
<evidence type="ECO:0000313" key="9">
    <source>
        <dbReference type="Proteomes" id="UP000268658"/>
    </source>
</evidence>
<comment type="function">
    <text evidence="7">F(1)F(0) ATP synthase produces ATP from ADP in the presence of a proton or sodium gradient. F-type ATPases consist of two structural domains, F(1) containing the extramembraneous catalytic core and F(0) containing the membrane proton channel, linked together by a central stalk and a peripheral stalk. During catalysis, ATP synthesis in the catalytic domain of F(1) is coupled via a rotary mechanism of the central stalk subunits to proton translocation.</text>
</comment>
<keyword evidence="6 7" id="KW-0066">ATP synthesis</keyword>
<keyword evidence="3 7" id="KW-0375">Hydrogen ion transport</keyword>
<dbReference type="Proteomes" id="UP000268658">
    <property type="component" value="Chromosome"/>
</dbReference>
<comment type="similarity">
    <text evidence="7">Belongs to the ATPase delta chain family.</text>
</comment>
<comment type="subcellular location">
    <subcellularLocation>
        <location evidence="7">Cell membrane</location>
        <topology evidence="7">Peripheral membrane protein</topology>
    </subcellularLocation>
    <subcellularLocation>
        <location evidence="1">Membrane</location>
    </subcellularLocation>
</comment>
<protein>
    <recommendedName>
        <fullName evidence="7">ATP synthase subunit delta</fullName>
    </recommendedName>
    <alternativeName>
        <fullName evidence="7">ATP synthase F(1) sector subunit delta</fullName>
    </alternativeName>
    <alternativeName>
        <fullName evidence="7">F-type ATPase subunit delta</fullName>
        <shortName evidence="7">F-ATPase subunit delta</shortName>
    </alternativeName>
</protein>
<comment type="function">
    <text evidence="7">This protein is part of the stalk that links CF(0) to CF(1). It either transmits conformational changes from CF(0) to CF(1) or is implicated in proton conduction.</text>
</comment>
<accession>A0A448PH59</accession>
<dbReference type="InterPro" id="IPR000711">
    <property type="entry name" value="ATPase_OSCP/dsu"/>
</dbReference>
<dbReference type="RefSeq" id="WP_126412980.1">
    <property type="nucleotide sequence ID" value="NZ_JASPER010000002.1"/>
</dbReference>
<keyword evidence="7" id="KW-0139">CF(1)</keyword>
<dbReference type="OrthoDB" id="5242917at2"/>
<dbReference type="Pfam" id="PF00213">
    <property type="entry name" value="OSCP"/>
    <property type="match status" value="1"/>
</dbReference>
<evidence type="ECO:0000256" key="6">
    <source>
        <dbReference type="ARBA" id="ARBA00023310"/>
    </source>
</evidence>
<proteinExistence type="inferred from homology"/>
<dbReference type="GO" id="GO:0045259">
    <property type="term" value="C:proton-transporting ATP synthase complex"/>
    <property type="evidence" value="ECO:0007669"/>
    <property type="project" value="UniProtKB-KW"/>
</dbReference>
<evidence type="ECO:0000256" key="1">
    <source>
        <dbReference type="ARBA" id="ARBA00004370"/>
    </source>
</evidence>
<organism evidence="8 9">
    <name type="scientific">Actinomyces viscosus</name>
    <dbReference type="NCBI Taxonomy" id="1656"/>
    <lineage>
        <taxon>Bacteria</taxon>
        <taxon>Bacillati</taxon>
        <taxon>Actinomycetota</taxon>
        <taxon>Actinomycetes</taxon>
        <taxon>Actinomycetales</taxon>
        <taxon>Actinomycetaceae</taxon>
        <taxon>Actinomyces</taxon>
    </lineage>
</organism>
<evidence type="ECO:0000256" key="5">
    <source>
        <dbReference type="ARBA" id="ARBA00023136"/>
    </source>
</evidence>
<evidence type="ECO:0000256" key="4">
    <source>
        <dbReference type="ARBA" id="ARBA00023065"/>
    </source>
</evidence>
<evidence type="ECO:0000313" key="8">
    <source>
        <dbReference type="EMBL" id="VEI14277.1"/>
    </source>
</evidence>
<dbReference type="AlphaFoldDB" id="A0A448PH59"/>
<keyword evidence="5 7" id="KW-0472">Membrane</keyword>
<gene>
    <name evidence="7 8" type="primary">atpH</name>
    <name evidence="8" type="ORF">NCTC10951_00130</name>
</gene>
<dbReference type="HAMAP" id="MF_01416">
    <property type="entry name" value="ATP_synth_delta_bact"/>
    <property type="match status" value="1"/>
</dbReference>
<dbReference type="GO" id="GO:0005886">
    <property type="term" value="C:plasma membrane"/>
    <property type="evidence" value="ECO:0007669"/>
    <property type="project" value="UniProtKB-SubCell"/>
</dbReference>
<sequence length="271" mass="29580">MRTGTAATRETVSQAWSPVLTAAGVEGQELGRQILALAHQVAVHSLSGPLTDPGREPEDKAALARRLFAGSADERVVDLLSAMVRGRWSKPVDLISALHDLGIEAILAGAHVDGTTSEIEQQLFEVHEQVADNRELREGLAPSRRTHTEARVRLAESVFGPHISAPAMSLVRWCVRHRAEGGPLHNLRRVVELAAAMRHRAIADVVTAIPMTTAQEERLRTILERRLGTRIDLNCEVDPEVIGGARVMIRNHVLDHTVRGAVAELRTRLAG</sequence>
<evidence type="ECO:0000256" key="7">
    <source>
        <dbReference type="HAMAP-Rule" id="MF_01416"/>
    </source>
</evidence>
<keyword evidence="7" id="KW-1003">Cell membrane</keyword>
<dbReference type="GO" id="GO:0046933">
    <property type="term" value="F:proton-transporting ATP synthase activity, rotational mechanism"/>
    <property type="evidence" value="ECO:0007669"/>
    <property type="project" value="UniProtKB-UniRule"/>
</dbReference>